<dbReference type="Proteomes" id="UP000708576">
    <property type="component" value="Unassembled WGS sequence"/>
</dbReference>
<proteinExistence type="predicted"/>
<reference evidence="1 2" key="1">
    <citation type="journal article" date="2015" name="Int. J. Syst. Evol. Microbiol.">
        <title>Carboxylicivirga linearis sp. nov., isolated from a sea cucumber culture pond.</title>
        <authorList>
            <person name="Wang F.Q."/>
            <person name="Zhou Y.X."/>
            <person name="Lin X.Z."/>
            <person name="Chen G.J."/>
            <person name="Du Z.J."/>
        </authorList>
    </citation>
    <scope>NUCLEOTIDE SEQUENCE [LARGE SCALE GENOMIC DNA]</scope>
    <source>
        <strain evidence="1 2">FB218</strain>
    </source>
</reference>
<dbReference type="EMBL" id="JAGUCO010000001">
    <property type="protein sequence ID" value="MBS2096798.1"/>
    <property type="molecule type" value="Genomic_DNA"/>
</dbReference>
<accession>A0ABS5JPH8</accession>
<protein>
    <recommendedName>
        <fullName evidence="3">Outer membrane protein beta-barrel domain-containing protein</fullName>
    </recommendedName>
</protein>
<organism evidence="1 2">
    <name type="scientific">Carboxylicivirga linearis</name>
    <dbReference type="NCBI Taxonomy" id="1628157"/>
    <lineage>
        <taxon>Bacteria</taxon>
        <taxon>Pseudomonadati</taxon>
        <taxon>Bacteroidota</taxon>
        <taxon>Bacteroidia</taxon>
        <taxon>Marinilabiliales</taxon>
        <taxon>Marinilabiliaceae</taxon>
        <taxon>Carboxylicivirga</taxon>
    </lineage>
</organism>
<dbReference type="RefSeq" id="WP_212212240.1">
    <property type="nucleotide sequence ID" value="NZ_JAGUCO010000001.1"/>
</dbReference>
<evidence type="ECO:0000313" key="1">
    <source>
        <dbReference type="EMBL" id="MBS2096798.1"/>
    </source>
</evidence>
<sequence>MKNYLITLFLIFFSVVSINAQEQFFRPNGGLSFFYGSSLSSEESSNTLGLGFAFKPGITCSIATAQLDDETNPMISLGYISKHKEENSYSRVGISASYASSSRLKVWGFHGQISQLLHAQKNFPTSVDLSLSILNFSFNEQDNHLYKQPNQMVQIINFGVNQAILAKGNVTPILGVGLNHEFNNSTTLFMISLGINLNFDGKQL</sequence>
<keyword evidence="2" id="KW-1185">Reference proteome</keyword>
<evidence type="ECO:0000313" key="2">
    <source>
        <dbReference type="Proteomes" id="UP000708576"/>
    </source>
</evidence>
<comment type="caution">
    <text evidence="1">The sequence shown here is derived from an EMBL/GenBank/DDBJ whole genome shotgun (WGS) entry which is preliminary data.</text>
</comment>
<name>A0ABS5JPH8_9BACT</name>
<gene>
    <name evidence="1" type="ORF">KEM10_00825</name>
</gene>
<evidence type="ECO:0008006" key="3">
    <source>
        <dbReference type="Google" id="ProtNLM"/>
    </source>
</evidence>